<name>B1ZC82_METPB</name>
<evidence type="ECO:0000313" key="1">
    <source>
        <dbReference type="EMBL" id="ACB80831.1"/>
    </source>
</evidence>
<organism evidence="1 2">
    <name type="scientific">Methylorubrum populi (strain ATCC BAA-705 / NCIMB 13946 / BJ001)</name>
    <name type="common">Methylobacterium populi</name>
    <dbReference type="NCBI Taxonomy" id="441620"/>
    <lineage>
        <taxon>Bacteria</taxon>
        <taxon>Pseudomonadati</taxon>
        <taxon>Pseudomonadota</taxon>
        <taxon>Alphaproteobacteria</taxon>
        <taxon>Hyphomicrobiales</taxon>
        <taxon>Methylobacteriaceae</taxon>
        <taxon>Methylorubrum</taxon>
    </lineage>
</organism>
<accession>B1ZC82</accession>
<reference evidence="1" key="1">
    <citation type="submission" date="2008-04" db="EMBL/GenBank/DDBJ databases">
        <title>Complete sequence of chromosome of Methylobacterium populi BJ001.</title>
        <authorList>
            <consortium name="US DOE Joint Genome Institute"/>
            <person name="Copeland A."/>
            <person name="Lucas S."/>
            <person name="Lapidus A."/>
            <person name="Glavina del Rio T."/>
            <person name="Dalin E."/>
            <person name="Tice H."/>
            <person name="Bruce D."/>
            <person name="Goodwin L."/>
            <person name="Pitluck S."/>
            <person name="Chertkov O."/>
            <person name="Brettin T."/>
            <person name="Detter J.C."/>
            <person name="Han C."/>
            <person name="Kuske C.R."/>
            <person name="Schmutz J."/>
            <person name="Larimer F."/>
            <person name="Land M."/>
            <person name="Hauser L."/>
            <person name="Kyrpides N."/>
            <person name="Mikhailova N."/>
            <person name="Marx C."/>
            <person name="Richardson P."/>
        </authorList>
    </citation>
    <scope>NUCLEOTIDE SEQUENCE [LARGE SCALE GENOMIC DNA]</scope>
    <source>
        <strain evidence="1">BJ001</strain>
    </source>
</reference>
<dbReference type="STRING" id="441620.Mpop_2676"/>
<dbReference type="EMBL" id="CP001029">
    <property type="protein sequence ID" value="ACB80831.1"/>
    <property type="molecule type" value="Genomic_DNA"/>
</dbReference>
<proteinExistence type="predicted"/>
<dbReference type="Proteomes" id="UP000007136">
    <property type="component" value="Chromosome"/>
</dbReference>
<dbReference type="HOGENOM" id="CLU_2451208_0_0_5"/>
<dbReference type="AlphaFoldDB" id="B1ZC82"/>
<gene>
    <name evidence="1" type="ordered locus">Mpop_2676</name>
</gene>
<protein>
    <submittedName>
        <fullName evidence="1">Uncharacterized protein</fullName>
    </submittedName>
</protein>
<dbReference type="RefSeq" id="WP_012454553.1">
    <property type="nucleotide sequence ID" value="NC_010725.1"/>
</dbReference>
<evidence type="ECO:0000313" key="2">
    <source>
        <dbReference type="Proteomes" id="UP000007136"/>
    </source>
</evidence>
<sequence>MSVAEAWGLAPCEIVRWLQVRGDASTEERLEFGRLIALGVNSPKSLGEEIRRYLHAKRMSRVSEKGGVEAVAEMFRMAGIPVIDQTKES</sequence>
<dbReference type="KEGG" id="mpo:Mpop_2676"/>